<gene>
    <name evidence="2" type="ORF">ACH47X_05715</name>
</gene>
<reference evidence="2 3" key="1">
    <citation type="submission" date="2024-10" db="EMBL/GenBank/DDBJ databases">
        <title>The Natural Products Discovery Center: Release of the First 8490 Sequenced Strains for Exploring Actinobacteria Biosynthetic Diversity.</title>
        <authorList>
            <person name="Kalkreuter E."/>
            <person name="Kautsar S.A."/>
            <person name="Yang D."/>
            <person name="Bader C.D."/>
            <person name="Teijaro C.N."/>
            <person name="Fluegel L."/>
            <person name="Davis C.M."/>
            <person name="Simpson J.R."/>
            <person name="Lauterbach L."/>
            <person name="Steele A.D."/>
            <person name="Gui C."/>
            <person name="Meng S."/>
            <person name="Li G."/>
            <person name="Viehrig K."/>
            <person name="Ye F."/>
            <person name="Su P."/>
            <person name="Kiefer A.F."/>
            <person name="Nichols A."/>
            <person name="Cepeda A.J."/>
            <person name="Yan W."/>
            <person name="Fan B."/>
            <person name="Jiang Y."/>
            <person name="Adhikari A."/>
            <person name="Zheng C.-J."/>
            <person name="Schuster L."/>
            <person name="Cowan T.M."/>
            <person name="Smanski M.J."/>
            <person name="Chevrette M.G."/>
            <person name="De Carvalho L.P.S."/>
            <person name="Shen B."/>
        </authorList>
    </citation>
    <scope>NUCLEOTIDE SEQUENCE [LARGE SCALE GENOMIC DNA]</scope>
    <source>
        <strain evidence="2 3">NPDC019481</strain>
    </source>
</reference>
<keyword evidence="1" id="KW-0812">Transmembrane</keyword>
<keyword evidence="1" id="KW-0472">Membrane</keyword>
<evidence type="ECO:0000313" key="2">
    <source>
        <dbReference type="EMBL" id="MFI2486385.1"/>
    </source>
</evidence>
<proteinExistence type="predicted"/>
<dbReference type="EMBL" id="JBIRYI010000002">
    <property type="protein sequence ID" value="MFI2486385.1"/>
    <property type="molecule type" value="Genomic_DNA"/>
</dbReference>
<comment type="caution">
    <text evidence="2">The sequence shown here is derived from an EMBL/GenBank/DDBJ whole genome shotgun (WGS) entry which is preliminary data.</text>
</comment>
<evidence type="ECO:0000256" key="1">
    <source>
        <dbReference type="SAM" id="Phobius"/>
    </source>
</evidence>
<keyword evidence="3" id="KW-1185">Reference proteome</keyword>
<dbReference type="Pfam" id="PF13803">
    <property type="entry name" value="DUF4184"/>
    <property type="match status" value="1"/>
</dbReference>
<keyword evidence="1" id="KW-1133">Transmembrane helix</keyword>
<organism evidence="2 3">
    <name type="scientific">Promicromonospora kroppenstedtii</name>
    <dbReference type="NCBI Taxonomy" id="440482"/>
    <lineage>
        <taxon>Bacteria</taxon>
        <taxon>Bacillati</taxon>
        <taxon>Actinomycetota</taxon>
        <taxon>Actinomycetes</taxon>
        <taxon>Micrococcales</taxon>
        <taxon>Promicromonosporaceae</taxon>
        <taxon>Promicromonospora</taxon>
    </lineage>
</organism>
<name>A0ABW7XFV3_9MICO</name>
<accession>A0ABW7XFV3</accession>
<feature type="transmembrane region" description="Helical" evidence="1">
    <location>
        <begin position="62"/>
        <end position="80"/>
    </location>
</feature>
<sequence>MPFTLSHPAAVLPFVRRPFSAAALVAGAVAPDLPYFARSTPVPVSAQSWYEPFMNATTSHTLAGALTVSLPYALALYGFLRAARQPVAGLLPGAVGAGGAVGPRARGAGGTLVRAGWVLVSLVLGIATHLVWDSFTHGDGFVVTHVPLLSATAVGDLTWARLLQHVSTVVGLVVLGVYLWRRRDRLPGWSGLDTATRRTTRRGLWAIGGVAAAGAVLGTLRWWSAGTSSDGMGLTARDVVEGVLSDVATGAGAALIVALVLYVAGWWAARGVTRDAPRSD</sequence>
<feature type="transmembrane region" description="Helical" evidence="1">
    <location>
        <begin position="243"/>
        <end position="269"/>
    </location>
</feature>
<feature type="transmembrane region" description="Helical" evidence="1">
    <location>
        <begin position="162"/>
        <end position="181"/>
    </location>
</feature>
<feature type="transmembrane region" description="Helical" evidence="1">
    <location>
        <begin position="112"/>
        <end position="132"/>
    </location>
</feature>
<dbReference type="Proteomes" id="UP001611580">
    <property type="component" value="Unassembled WGS sequence"/>
</dbReference>
<evidence type="ECO:0000313" key="3">
    <source>
        <dbReference type="Proteomes" id="UP001611580"/>
    </source>
</evidence>
<dbReference type="RefSeq" id="WP_397402240.1">
    <property type="nucleotide sequence ID" value="NZ_JBIRYI010000002.1"/>
</dbReference>
<protein>
    <submittedName>
        <fullName evidence="2">DUF4184 family protein</fullName>
    </submittedName>
</protein>
<feature type="transmembrane region" description="Helical" evidence="1">
    <location>
        <begin position="202"/>
        <end position="223"/>
    </location>
</feature>
<dbReference type="InterPro" id="IPR025238">
    <property type="entry name" value="DUF4184"/>
</dbReference>